<dbReference type="Pfam" id="PF06227">
    <property type="entry name" value="Poxv_Bcl-2-like"/>
    <property type="match status" value="1"/>
</dbReference>
<organismHost>
    <name type="scientific">Homo sapiens</name>
    <name type="common">Human</name>
    <dbReference type="NCBI Taxonomy" id="9606"/>
</organismHost>
<name>A0A212PNH0_COWPX</name>
<evidence type="ECO:0000313" key="1">
    <source>
        <dbReference type="EMBL" id="SNB48449.1"/>
    </source>
</evidence>
<proteinExistence type="predicted"/>
<dbReference type="Proteomes" id="UP000276358">
    <property type="component" value="Segment"/>
</dbReference>
<dbReference type="EMBL" id="LT896724">
    <property type="protein sequence ID" value="SNB48449.1"/>
    <property type="molecule type" value="Genomic_DNA"/>
</dbReference>
<organismHost>
    <name type="scientific">Microtus agrestis</name>
    <name type="common">Short-tailed field vole</name>
    <dbReference type="NCBI Taxonomy" id="29092"/>
</organismHost>
<organismHost>
    <name type="scientific">Felis catus</name>
    <name type="common">Cat</name>
    <name type="synonym">Felis silvestris catus</name>
    <dbReference type="NCBI Taxonomy" id="9685"/>
</organismHost>
<reference evidence="1" key="1">
    <citation type="submission" date="2017-06" db="EMBL/GenBank/DDBJ databases">
        <authorList>
            <person name="Kim H.J."/>
            <person name="Triplett B.A."/>
        </authorList>
    </citation>
    <scope>NUCLEOTIDE SEQUENCE</scope>
    <source>
        <strain evidence="1">Ger/2015/Cat1</strain>
    </source>
</reference>
<gene>
    <name evidence="1" type="primary">CPXV038</name>
</gene>
<organismHost>
    <name type="scientific">Loxodonta africana</name>
    <name type="common">African elephant</name>
    <dbReference type="NCBI Taxonomy" id="9785"/>
</organismHost>
<dbReference type="InterPro" id="IPR022819">
    <property type="entry name" value="Poxvirus_Bcl-2-like"/>
</dbReference>
<organismHost>
    <name type="scientific">Myodes glareolus</name>
    <name type="common">Bank vole</name>
    <name type="synonym">Clethrionomys glareolus</name>
    <dbReference type="NCBI Taxonomy" id="447135"/>
</organismHost>
<organismHost>
    <name type="scientific">Apodemus sylvaticus</name>
    <name type="common">European woodmouse</name>
    <dbReference type="NCBI Taxonomy" id="10129"/>
</organismHost>
<organism evidence="1">
    <name type="scientific">Cowpox virus</name>
    <name type="common">CPV</name>
    <dbReference type="NCBI Taxonomy" id="10243"/>
    <lineage>
        <taxon>Viruses</taxon>
        <taxon>Varidnaviria</taxon>
        <taxon>Bamfordvirae</taxon>
        <taxon>Nucleocytoviricota</taxon>
        <taxon>Pokkesviricetes</taxon>
        <taxon>Chitovirales</taxon>
        <taxon>Poxviridae</taxon>
        <taxon>Chordopoxvirinae</taxon>
        <taxon>Orthopoxvirus</taxon>
        <taxon>Orthopoxvirus cowpox</taxon>
    </lineage>
</organism>
<accession>A0A212PNH0</accession>
<organismHost>
    <name type="scientific">Mus musculus</name>
    <name type="common">Mouse</name>
    <dbReference type="NCBI Taxonomy" id="10090"/>
</organismHost>
<protein>
    <submittedName>
        <fullName evidence="1">CPXV038 protein</fullName>
    </submittedName>
</protein>
<organismHost>
    <name type="scientific">Bos taurus</name>
    <name type="common">Bovine</name>
    <dbReference type="NCBI Taxonomy" id="9913"/>
</organismHost>
<sequence length="178" mass="21090">MSSSAMGNDEPNVLEVYDATFLPEGSSMDQKNIIDCINRHIDMCIQRRSYSSSIIAILDRFLTMNKDELNNTTCHIIKEFMTYEQMAIDHYGGYVNAILYQIRKRPNQHHTIDLFKRIKRTRYDTFKVDPVEFVKKVIGFVSILNKYKPVYSYVLFENVLYDELKCFIDYVETKYFQN</sequence>